<evidence type="ECO:0000256" key="8">
    <source>
        <dbReference type="ARBA" id="ARBA00023034"/>
    </source>
</evidence>
<name>A0A8S3SYE2_MYTED</name>
<evidence type="ECO:0000256" key="9">
    <source>
        <dbReference type="ARBA" id="ARBA00023136"/>
    </source>
</evidence>
<dbReference type="EC" id="2.4.1.-" evidence="10"/>
<evidence type="ECO:0000313" key="11">
    <source>
        <dbReference type="EMBL" id="CAG2221754.1"/>
    </source>
</evidence>
<keyword evidence="5" id="KW-0812">Transmembrane</keyword>
<keyword evidence="9" id="KW-0472">Membrane</keyword>
<evidence type="ECO:0000256" key="1">
    <source>
        <dbReference type="ARBA" id="ARBA00004323"/>
    </source>
</evidence>
<evidence type="ECO:0000313" key="12">
    <source>
        <dbReference type="Proteomes" id="UP000683360"/>
    </source>
</evidence>
<organism evidence="11 12">
    <name type="scientific">Mytilus edulis</name>
    <name type="common">Blue mussel</name>
    <dbReference type="NCBI Taxonomy" id="6550"/>
    <lineage>
        <taxon>Eukaryota</taxon>
        <taxon>Metazoa</taxon>
        <taxon>Spiralia</taxon>
        <taxon>Lophotrochozoa</taxon>
        <taxon>Mollusca</taxon>
        <taxon>Bivalvia</taxon>
        <taxon>Autobranchia</taxon>
        <taxon>Pteriomorphia</taxon>
        <taxon>Mytilida</taxon>
        <taxon>Mytiloidea</taxon>
        <taxon>Mytilidae</taxon>
        <taxon>Mytilinae</taxon>
        <taxon>Mytilus</taxon>
    </lineage>
</organism>
<gene>
    <name evidence="11" type="ORF">MEDL_35132</name>
</gene>
<evidence type="ECO:0000256" key="7">
    <source>
        <dbReference type="ARBA" id="ARBA00022989"/>
    </source>
</evidence>
<comment type="similarity">
    <text evidence="2 10">Belongs to the glycosyltransferase 31 family.</text>
</comment>
<evidence type="ECO:0000256" key="10">
    <source>
        <dbReference type="RuleBase" id="RU363063"/>
    </source>
</evidence>
<keyword evidence="8 10" id="KW-0333">Golgi apparatus</keyword>
<reference evidence="11" key="1">
    <citation type="submission" date="2021-03" db="EMBL/GenBank/DDBJ databases">
        <authorList>
            <person name="Bekaert M."/>
        </authorList>
    </citation>
    <scope>NUCLEOTIDE SEQUENCE</scope>
</reference>
<keyword evidence="6" id="KW-0735">Signal-anchor</keyword>
<comment type="caution">
    <text evidence="11">The sequence shown here is derived from an EMBL/GenBank/DDBJ whole genome shotgun (WGS) entry which is preliminary data.</text>
</comment>
<evidence type="ECO:0000256" key="2">
    <source>
        <dbReference type="ARBA" id="ARBA00008661"/>
    </source>
</evidence>
<dbReference type="PANTHER" id="PTHR11214">
    <property type="entry name" value="BETA-1,3-N-ACETYLGLUCOSAMINYLTRANSFERASE"/>
    <property type="match status" value="1"/>
</dbReference>
<dbReference type="GO" id="GO:0000139">
    <property type="term" value="C:Golgi membrane"/>
    <property type="evidence" value="ECO:0007669"/>
    <property type="project" value="UniProtKB-SubCell"/>
</dbReference>
<sequence>MKGGDTFVNNVSMNNITGLVYLKRINKTLVLTRPSSHINPHDFGYIILEKDQCKTNKKSVFLAVIVCAAAANFRQRITIRKTWGSVAKTNKEIAMVFMLGKTSDSNVQQEILNESNLYHDIIQEDFVDSYRNLTYKSVAMLKWSYMLNMY</sequence>
<dbReference type="GO" id="GO:0016758">
    <property type="term" value="F:hexosyltransferase activity"/>
    <property type="evidence" value="ECO:0007669"/>
    <property type="project" value="InterPro"/>
</dbReference>
<accession>A0A8S3SYE2</accession>
<dbReference type="Proteomes" id="UP000683360">
    <property type="component" value="Unassembled WGS sequence"/>
</dbReference>
<dbReference type="InterPro" id="IPR002659">
    <property type="entry name" value="Glyco_trans_31"/>
</dbReference>
<keyword evidence="4 11" id="KW-0808">Transferase</keyword>
<dbReference type="PANTHER" id="PTHR11214:SF314">
    <property type="entry name" value="HEXOSYLTRANSFERASE"/>
    <property type="match status" value="1"/>
</dbReference>
<evidence type="ECO:0000256" key="6">
    <source>
        <dbReference type="ARBA" id="ARBA00022968"/>
    </source>
</evidence>
<evidence type="ECO:0000256" key="4">
    <source>
        <dbReference type="ARBA" id="ARBA00022679"/>
    </source>
</evidence>
<dbReference type="EMBL" id="CAJPWZ010001693">
    <property type="protein sequence ID" value="CAG2221754.1"/>
    <property type="molecule type" value="Genomic_DNA"/>
</dbReference>
<evidence type="ECO:0000256" key="5">
    <source>
        <dbReference type="ARBA" id="ARBA00022692"/>
    </source>
</evidence>
<comment type="subcellular location">
    <subcellularLocation>
        <location evidence="1 10">Golgi apparatus membrane</location>
        <topology evidence="1 10">Single-pass type II membrane protein</topology>
    </subcellularLocation>
</comment>
<keyword evidence="3 10" id="KW-0328">Glycosyltransferase</keyword>
<keyword evidence="7" id="KW-1133">Transmembrane helix</keyword>
<dbReference type="AlphaFoldDB" id="A0A8S3SYE2"/>
<dbReference type="OrthoDB" id="5512589at2759"/>
<evidence type="ECO:0000256" key="3">
    <source>
        <dbReference type="ARBA" id="ARBA00022676"/>
    </source>
</evidence>
<dbReference type="GO" id="GO:0006493">
    <property type="term" value="P:protein O-linked glycosylation"/>
    <property type="evidence" value="ECO:0007669"/>
    <property type="project" value="TreeGrafter"/>
</dbReference>
<proteinExistence type="inferred from homology"/>
<keyword evidence="12" id="KW-1185">Reference proteome</keyword>
<protein>
    <recommendedName>
        <fullName evidence="10">Hexosyltransferase</fullName>
        <ecNumber evidence="10">2.4.1.-</ecNumber>
    </recommendedName>
</protein>
<dbReference type="Pfam" id="PF01762">
    <property type="entry name" value="Galactosyl_T"/>
    <property type="match status" value="1"/>
</dbReference>